<proteinExistence type="predicted"/>
<dbReference type="SUPFAM" id="SSF117074">
    <property type="entry name" value="Hypothetical protein PA1324"/>
    <property type="match status" value="1"/>
</dbReference>
<evidence type="ECO:0000313" key="5">
    <source>
        <dbReference type="EMBL" id="SDE61189.1"/>
    </source>
</evidence>
<organism evidence="5 6">
    <name type="scientific">Dyadobacter soli</name>
    <dbReference type="NCBI Taxonomy" id="659014"/>
    <lineage>
        <taxon>Bacteria</taxon>
        <taxon>Pseudomonadati</taxon>
        <taxon>Bacteroidota</taxon>
        <taxon>Cytophagia</taxon>
        <taxon>Cytophagales</taxon>
        <taxon>Spirosomataceae</taxon>
        <taxon>Dyadobacter</taxon>
    </lineage>
</organism>
<dbReference type="STRING" id="659014.SAMN04487996_10619"/>
<dbReference type="Proteomes" id="UP000198748">
    <property type="component" value="Unassembled WGS sequence"/>
</dbReference>
<dbReference type="Pfam" id="PF06739">
    <property type="entry name" value="SBBP"/>
    <property type="match status" value="1"/>
</dbReference>
<keyword evidence="2" id="KW-0732">Signal</keyword>
<dbReference type="InterPro" id="IPR010620">
    <property type="entry name" value="SBBP_repeat"/>
</dbReference>
<sequence>MQRRLLLSLVISGWTSFAVCAQKPALPEPPRIGKTAIDVPNTSSKSVNAYRAGFIENKGQLVDQDGKPNSGVKYLLQNGPLKVQLRHSGFSYDTHLRQNEHSGKFHRVDIELVGANPHAALAADQPGPAVSNVINERGEFRDVRDFQRVTYTGIYPGIDLEFVADPKSGKQVEYNFIVHPGADPARIQLRYRGSKKVALNHGRIVMETGNGPLREHIPASWVGSNRKPLEVSYKNLGQNLFAFQVPAYDKRQTLVIDPSPNLEWATYYGGAGSDAITAIDTDESGNVYAVGTTSSTANIASNGAHQGTLAGGNDFFIAKFNGAGVRQWATYYGGPNAEQAYAIAVRNGQVYIGGESNSEGLATAGAHQASYNVDNQLTGTNVEIPFLAKFDAATGQRTWASYYGGAGTNIHGGFIENIKVDAQGNLYALGGSSLNIFPLPTAQPGDIATPGAFRTDGGCNTSYLVKFNASGVRQWGTFIAGPTEKTLSLGPESGLALDLGSDGNIYVGGSGTSETDDAGFASGVGEGANVQTGYIGKFNGSTGARIWTRFFNSSVTGLKVDEANGRLHMMGSTNASFGIASPGAYRTTLAAARDAIWVSFDLAGHYLSGTYLGAISTGTNYARALDGALDGQGNLLIIGSSTANGGGLASECAYQSTPGGSADVFINKFNIATGQRLWGTYFGGAGNEGGTTTAGQYAMMPNTSNMALASDGGILLGFTTFSAALATPGSHQSGLQGTSDGMIVKFNQNALPADLSVSASNLTPMSQSACVLGIPGVITGNTVSITAPAGYRSQLYFQWQKADAATGPWQDIPGETFRNLQPEASQTTAYYRRLVKIYGQDCALTQIDSSQVAEVVIGANAAPVANADGPQWYVCAAPANTVTLNGSATGGSGSFTYQWFQGSTSDGTPLATNASWTTPAVTQATTYTLQVSDAAGCVDIDQVTIVPAVAAAGPAKSVCQGTGGVQIGTAPVVSPMVSYAWTRISGDPITTLSCTTCAQPIANPTVTTVYRVTVTVQRKGGGTCSSVSNVTVTPVAAPNGTVAFAGEDKTICKNSSVTLGGTADNTFAYTWTTGQYLNNSQVANPVFNAGTAGVTGGVANYTVTAVKTGCTFTDQVKVAVLNNRISDQDETVCGPVWSKHIDEDNAPGTTYAWSVVSGGGAVLQTSEGGKNAYLKSNTGITTFRRTVSLNGVQCSADVSVQPCSGGPGSCDFEIVTLSGQGCPKVFGGAALKLGTSLSNASDYNFSWSPANLVDNARAATVNITSTAQATITVTITNKYDASISCVKTIAINPPGWALPVFTAEDKYACAGTPVRIGSTPVAGFAYEWTPTAGLDNAAIANPYATVNTSSQFRILITETASGCKSRDTVIVNVATPVAAAGNDRTVCNGATITLGSAAPAGTNWQYAWTPTNAAWANGTGPTDAQPQVQFASGTPQTFTLTVTDPASGCTATDEVVLSNSVTAGEYAGAAKITCEGEAIELGNAAEPFAQYEWFLADGVTPATGLSSNTAANPTVLNPSTTTTYVVKVSYPGCATPIADQVVLTVNAVSALELTDKTLCPVGPIEIGYGAAGNPAAPAGATYAWSPATGLSNATAANPTATVTGKTDYIVTVTLASGCVFKDTVTVTPTANAGVDVAVCPGESVVIGTPAIDGATYAWTGAGVVGANTVAQPTVKPTTTTTYTVAVTVNGCTTTDQIVVTVNTPANFNITGSTAICEGGTTTLSVANPAVGSTWQWTPVAGVGSPNSPTTTITGSGTRTYRLTQTITATGCSNYKEVIVVVNPNTITATAGDLVLCAGSTGTLPLTVTSTGDYSYTWSPATGLSNAFVANPTVTANAAGAYTVTVTDNVGQCQLVRTVNVTINAPEACLAPANLSGNVFHDGNGLKDVTVNASNAQTLPNGLYVTLVNANGAAVKTVAVNADGTYDFGATAAGTYSIVLHQNAAGSTNANLPDGWINTGENLGAGVGSDEAVNGILTNVAVAGQNVSNANFGIQQPPLADSKDFLIDQPVPNATIALNGTHSSGGSGTSSPNQLTGNDTEDGTLNGSAKNRTVVITALPGTAELYYNGALVTQGQVIPNYDPALMAIKLTGTGYTNVTFEYAYLDEAGEQSSPVPYTVRWDAPLPVKLVSFLATARENVVELSWVTAGEANSDRFEVQRGVDGKTWTVIGSVKAAGESEVRNAYSFTDHQPEVGANGGHQPEAGAIVYRLKMIDRDSSFAFSSIRSVRFDSKLESSIYPNPVATTLNLKVTSWSQVKSVRIDNLSGIRVYGSGPVESGSIDVSRLESGVYIVHITHTDGSVHTHKFVHIQ</sequence>
<evidence type="ECO:0000259" key="4">
    <source>
        <dbReference type="Pfam" id="PF25778"/>
    </source>
</evidence>
<evidence type="ECO:0000256" key="2">
    <source>
        <dbReference type="SAM" id="SignalP"/>
    </source>
</evidence>
<dbReference type="RefSeq" id="WP_090149024.1">
    <property type="nucleotide sequence ID" value="NZ_FNAN01000006.1"/>
</dbReference>
<feature type="domain" description="DUF7948" evidence="4">
    <location>
        <begin position="54"/>
        <end position="258"/>
    </location>
</feature>
<dbReference type="OrthoDB" id="898151at2"/>
<dbReference type="PANTHER" id="PTHR35580">
    <property type="entry name" value="CELL SURFACE GLYCOPROTEIN (S-LAYER PROTEIN)-LIKE PROTEIN"/>
    <property type="match status" value="1"/>
</dbReference>
<dbReference type="InterPro" id="IPR057708">
    <property type="entry name" value="DUF7948"/>
</dbReference>
<dbReference type="Pfam" id="PF25778">
    <property type="entry name" value="DUF7948"/>
    <property type="match status" value="1"/>
</dbReference>
<evidence type="ECO:0000256" key="1">
    <source>
        <dbReference type="SAM" id="MobiDB-lite"/>
    </source>
</evidence>
<feature type="signal peptide" evidence="2">
    <location>
        <begin position="1"/>
        <end position="21"/>
    </location>
</feature>
<keyword evidence="6" id="KW-1185">Reference proteome</keyword>
<protein>
    <submittedName>
        <fullName evidence="5">Por secretion system C-terminal sorting domain-containing protein</fullName>
    </submittedName>
</protein>
<evidence type="ECO:0000313" key="6">
    <source>
        <dbReference type="Proteomes" id="UP000198748"/>
    </source>
</evidence>
<feature type="compositionally biased region" description="Polar residues" evidence="1">
    <location>
        <begin position="2031"/>
        <end position="2046"/>
    </location>
</feature>
<gene>
    <name evidence="5" type="ORF">SAMN04487996_10619</name>
</gene>
<dbReference type="Pfam" id="PF18962">
    <property type="entry name" value="Por_Secre_tail"/>
    <property type="match status" value="1"/>
</dbReference>
<dbReference type="InterPro" id="IPR052918">
    <property type="entry name" value="Motility_Chemotaxis_Reg"/>
</dbReference>
<dbReference type="PANTHER" id="PTHR35580:SF1">
    <property type="entry name" value="PHYTASE-LIKE DOMAIN-CONTAINING PROTEIN"/>
    <property type="match status" value="1"/>
</dbReference>
<dbReference type="SUPFAM" id="SSF49299">
    <property type="entry name" value="PKD domain"/>
    <property type="match status" value="1"/>
</dbReference>
<dbReference type="InterPro" id="IPR035986">
    <property type="entry name" value="PKD_dom_sf"/>
</dbReference>
<feature type="chain" id="PRO_5011620487" evidence="2">
    <location>
        <begin position="22"/>
        <end position="2310"/>
    </location>
</feature>
<evidence type="ECO:0000259" key="3">
    <source>
        <dbReference type="Pfam" id="PF18962"/>
    </source>
</evidence>
<accession>A0A1G7EC00</accession>
<dbReference type="InterPro" id="IPR013783">
    <property type="entry name" value="Ig-like_fold"/>
</dbReference>
<dbReference type="NCBIfam" id="TIGR04183">
    <property type="entry name" value="Por_Secre_tail"/>
    <property type="match status" value="1"/>
</dbReference>
<dbReference type="Gene3D" id="2.60.40.10">
    <property type="entry name" value="Immunoglobulins"/>
    <property type="match status" value="4"/>
</dbReference>
<reference evidence="6" key="1">
    <citation type="submission" date="2016-10" db="EMBL/GenBank/DDBJ databases">
        <authorList>
            <person name="Varghese N."/>
            <person name="Submissions S."/>
        </authorList>
    </citation>
    <scope>NUCLEOTIDE SEQUENCE [LARGE SCALE GENOMIC DNA]</scope>
    <source>
        <strain evidence="6">DSM 25329</strain>
    </source>
</reference>
<feature type="region of interest" description="Disordered" evidence="1">
    <location>
        <begin position="2015"/>
        <end position="2046"/>
    </location>
</feature>
<dbReference type="InterPro" id="IPR026444">
    <property type="entry name" value="Secre_tail"/>
</dbReference>
<feature type="domain" description="Secretion system C-terminal sorting" evidence="3">
    <location>
        <begin position="2237"/>
        <end position="2307"/>
    </location>
</feature>
<name>A0A1G7EC00_9BACT</name>
<dbReference type="EMBL" id="FNAN01000006">
    <property type="protein sequence ID" value="SDE61189.1"/>
    <property type="molecule type" value="Genomic_DNA"/>
</dbReference>